<organism evidence="2 3">
    <name type="scientific">Blastococcus goldschmidtiae</name>
    <dbReference type="NCBI Taxonomy" id="3075546"/>
    <lineage>
        <taxon>Bacteria</taxon>
        <taxon>Bacillati</taxon>
        <taxon>Actinomycetota</taxon>
        <taxon>Actinomycetes</taxon>
        <taxon>Geodermatophilales</taxon>
        <taxon>Geodermatophilaceae</taxon>
        <taxon>Blastococcus</taxon>
    </lineage>
</organism>
<feature type="transmembrane region" description="Helical" evidence="1">
    <location>
        <begin position="20"/>
        <end position="40"/>
    </location>
</feature>
<keyword evidence="1" id="KW-0812">Transmembrane</keyword>
<evidence type="ECO:0000313" key="2">
    <source>
        <dbReference type="EMBL" id="MDT0278279.1"/>
    </source>
</evidence>
<proteinExistence type="predicted"/>
<evidence type="ECO:0000256" key="1">
    <source>
        <dbReference type="SAM" id="Phobius"/>
    </source>
</evidence>
<feature type="transmembrane region" description="Helical" evidence="1">
    <location>
        <begin position="95"/>
        <end position="119"/>
    </location>
</feature>
<protein>
    <recommendedName>
        <fullName evidence="4">DUF4386 family protein</fullName>
    </recommendedName>
</protein>
<keyword evidence="1" id="KW-0472">Membrane</keyword>
<feature type="transmembrane region" description="Helical" evidence="1">
    <location>
        <begin position="170"/>
        <end position="187"/>
    </location>
</feature>
<name>A0ABU2KDM7_9ACTN</name>
<feature type="transmembrane region" description="Helical" evidence="1">
    <location>
        <begin position="60"/>
        <end position="83"/>
    </location>
</feature>
<reference evidence="3" key="1">
    <citation type="submission" date="2023-07" db="EMBL/GenBank/DDBJ databases">
        <title>30 novel species of actinomycetes from the DSMZ collection.</title>
        <authorList>
            <person name="Nouioui I."/>
        </authorList>
    </citation>
    <scope>NUCLEOTIDE SEQUENCE [LARGE SCALE GENOMIC DNA]</scope>
    <source>
        <strain evidence="3">DSM 46792</strain>
    </source>
</reference>
<feature type="transmembrane region" description="Helical" evidence="1">
    <location>
        <begin position="139"/>
        <end position="163"/>
    </location>
</feature>
<dbReference type="Proteomes" id="UP001183222">
    <property type="component" value="Unassembled WGS sequence"/>
</dbReference>
<accession>A0ABU2KDM7</accession>
<gene>
    <name evidence="2" type="ORF">RM425_20450</name>
</gene>
<keyword evidence="3" id="KW-1185">Reference proteome</keyword>
<sequence length="213" mass="21001">MSTAAVTDVLVPPTHRGSPLPALAGVGGVAAFASAAVVFGDPLAGSGDPAEAAEQLAGSSATLAGLLVGVYAVLAVAVTGALAGRLARAGESAAVRLLPVLGFGHVILLAIAFAAPAAAVSVGTQVFDDGVSPTGTEAALVLMNVAHPMSAWLGVGFLVAVVLGGRAAQVSRALVAISAVFAVGLLLPPVGWAVTYLMAFWFAGVGIWLWRRA</sequence>
<feature type="transmembrane region" description="Helical" evidence="1">
    <location>
        <begin position="193"/>
        <end position="210"/>
    </location>
</feature>
<evidence type="ECO:0008006" key="4">
    <source>
        <dbReference type="Google" id="ProtNLM"/>
    </source>
</evidence>
<evidence type="ECO:0000313" key="3">
    <source>
        <dbReference type="Proteomes" id="UP001183222"/>
    </source>
</evidence>
<dbReference type="RefSeq" id="WP_311347077.1">
    <property type="nucleotide sequence ID" value="NZ_JAVREI010000023.1"/>
</dbReference>
<keyword evidence="1" id="KW-1133">Transmembrane helix</keyword>
<dbReference type="EMBL" id="JAVREI010000023">
    <property type="protein sequence ID" value="MDT0278279.1"/>
    <property type="molecule type" value="Genomic_DNA"/>
</dbReference>
<comment type="caution">
    <text evidence="2">The sequence shown here is derived from an EMBL/GenBank/DDBJ whole genome shotgun (WGS) entry which is preliminary data.</text>
</comment>